<evidence type="ECO:0000313" key="9">
    <source>
        <dbReference type="Proteomes" id="UP000002429"/>
    </source>
</evidence>
<dbReference type="InterPro" id="IPR003783">
    <property type="entry name" value="Regulatory_RecX"/>
</dbReference>
<dbReference type="PANTHER" id="PTHR33602">
    <property type="entry name" value="REGULATORY PROTEIN RECX FAMILY PROTEIN"/>
    <property type="match status" value="1"/>
</dbReference>
<comment type="subcellular location">
    <subcellularLocation>
        <location evidence="1 5">Cytoplasm</location>
    </subcellularLocation>
</comment>
<dbReference type="HOGENOM" id="CLU_066607_3_1_4"/>
<keyword evidence="4 5" id="KW-0963">Cytoplasm</keyword>
<evidence type="ECO:0000259" key="7">
    <source>
        <dbReference type="Pfam" id="PF21982"/>
    </source>
</evidence>
<sequence length="182" mass="20906">MRRLFCFHPGFPYRAAPTAGFLVISRMPRPPLSLKARAVGYLSRREHSRAELARKLAPHAESAEEVEALLDVLERDNWLSNERFVDSLVHRRASRYGAARVLQEAKTHQLGNDQLRDLQDRLRDSELDRAREVWRKRFGVPPDSPEARAKQIRFMMARGFSRSVVGKIIRGAEDEGMDDLGE</sequence>
<dbReference type="Gene3D" id="1.10.10.10">
    <property type="entry name" value="Winged helix-like DNA-binding domain superfamily/Winged helix DNA-binding domain"/>
    <property type="match status" value="2"/>
</dbReference>
<dbReference type="Proteomes" id="UP000002429">
    <property type="component" value="Chromosome"/>
</dbReference>
<dbReference type="InterPro" id="IPR053926">
    <property type="entry name" value="RecX_HTH_1st"/>
</dbReference>
<evidence type="ECO:0000313" key="8">
    <source>
        <dbReference type="EMBL" id="ABF07353.1"/>
    </source>
</evidence>
<dbReference type="Pfam" id="PF21981">
    <property type="entry name" value="RecX_HTH3"/>
    <property type="match status" value="1"/>
</dbReference>
<feature type="domain" description="RecX third three-helical" evidence="6">
    <location>
        <begin position="124"/>
        <end position="168"/>
    </location>
</feature>
<protein>
    <recommendedName>
        <fullName evidence="3 5">Regulatory protein RecX</fullName>
    </recommendedName>
</protein>
<accession>Q1LR73</accession>
<dbReference type="InterPro" id="IPR053925">
    <property type="entry name" value="RecX_HTH_3rd"/>
</dbReference>
<dbReference type="Pfam" id="PF21982">
    <property type="entry name" value="RecX_HTH1"/>
    <property type="match status" value="1"/>
</dbReference>
<evidence type="ECO:0000256" key="5">
    <source>
        <dbReference type="HAMAP-Rule" id="MF_01114"/>
    </source>
</evidence>
<evidence type="ECO:0000256" key="1">
    <source>
        <dbReference type="ARBA" id="ARBA00004496"/>
    </source>
</evidence>
<dbReference type="NCBIfam" id="NF001055">
    <property type="entry name" value="PRK00117.2-5"/>
    <property type="match status" value="1"/>
</dbReference>
<dbReference type="HAMAP" id="MF_01114">
    <property type="entry name" value="RecX"/>
    <property type="match status" value="1"/>
</dbReference>
<organism evidence="8 9">
    <name type="scientific">Cupriavidus metallidurans (strain ATCC 43123 / DSM 2839 / NBRC 102507 / CH34)</name>
    <name type="common">Ralstonia metallidurans</name>
    <dbReference type="NCBI Taxonomy" id="266264"/>
    <lineage>
        <taxon>Bacteria</taxon>
        <taxon>Pseudomonadati</taxon>
        <taxon>Pseudomonadota</taxon>
        <taxon>Betaproteobacteria</taxon>
        <taxon>Burkholderiales</taxon>
        <taxon>Burkholderiaceae</taxon>
        <taxon>Cupriavidus</taxon>
    </lineage>
</organism>
<comment type="function">
    <text evidence="5">Modulates RecA activity.</text>
</comment>
<feature type="domain" description="RecX first three-helical" evidence="7">
    <location>
        <begin position="35"/>
        <end position="71"/>
    </location>
</feature>
<name>Q1LR73_CUPMC</name>
<dbReference type="PANTHER" id="PTHR33602:SF1">
    <property type="entry name" value="REGULATORY PROTEIN RECX FAMILY PROTEIN"/>
    <property type="match status" value="1"/>
</dbReference>
<reference evidence="9" key="1">
    <citation type="journal article" date="2010" name="PLoS ONE">
        <title>The complete genome sequence of Cupriavidus metallidurans strain CH34, a master survivalist in harsh and anthropogenic environments.</title>
        <authorList>
            <person name="Janssen P.J."/>
            <person name="Van Houdt R."/>
            <person name="Moors H."/>
            <person name="Monsieurs P."/>
            <person name="Morin N."/>
            <person name="Michaux A."/>
            <person name="Benotmane M.A."/>
            <person name="Leys N."/>
            <person name="Vallaeys T."/>
            <person name="Lapidus A."/>
            <person name="Monchy S."/>
            <person name="Medigue C."/>
            <person name="Taghavi S."/>
            <person name="McCorkle S."/>
            <person name="Dunn J."/>
            <person name="van der Lelie D."/>
            <person name="Mergeay M."/>
        </authorList>
    </citation>
    <scope>NUCLEOTIDE SEQUENCE [LARGE SCALE GENOMIC DNA]</scope>
    <source>
        <strain evidence="9">ATCC 43123 / DSM 2839 / NBRC 102507 / CH34</strain>
    </source>
</reference>
<dbReference type="STRING" id="266264.Rmet_0467"/>
<evidence type="ECO:0000259" key="6">
    <source>
        <dbReference type="Pfam" id="PF21981"/>
    </source>
</evidence>
<evidence type="ECO:0000256" key="3">
    <source>
        <dbReference type="ARBA" id="ARBA00018111"/>
    </source>
</evidence>
<dbReference type="EMBL" id="CP000352">
    <property type="protein sequence ID" value="ABF07353.1"/>
    <property type="molecule type" value="Genomic_DNA"/>
</dbReference>
<dbReference type="GO" id="GO:0006282">
    <property type="term" value="P:regulation of DNA repair"/>
    <property type="evidence" value="ECO:0007669"/>
    <property type="project" value="UniProtKB-UniRule"/>
</dbReference>
<dbReference type="AlphaFoldDB" id="Q1LR73"/>
<dbReference type="GO" id="GO:0005737">
    <property type="term" value="C:cytoplasm"/>
    <property type="evidence" value="ECO:0007669"/>
    <property type="project" value="UniProtKB-SubCell"/>
</dbReference>
<comment type="similarity">
    <text evidence="2 5">Belongs to the RecX family.</text>
</comment>
<dbReference type="InterPro" id="IPR036388">
    <property type="entry name" value="WH-like_DNA-bd_sf"/>
</dbReference>
<keyword evidence="9" id="KW-1185">Reference proteome</keyword>
<gene>
    <name evidence="5 8" type="primary">recX</name>
    <name evidence="8" type="ordered locus">Rmet_0467</name>
</gene>
<evidence type="ECO:0000256" key="2">
    <source>
        <dbReference type="ARBA" id="ARBA00009695"/>
    </source>
</evidence>
<dbReference type="KEGG" id="rme:Rmet_0467"/>
<dbReference type="eggNOG" id="COG2137">
    <property type="taxonomic scope" value="Bacteria"/>
</dbReference>
<proteinExistence type="inferred from homology"/>
<evidence type="ECO:0000256" key="4">
    <source>
        <dbReference type="ARBA" id="ARBA00022490"/>
    </source>
</evidence>